<reference evidence="3 4" key="1">
    <citation type="submission" date="2019-02" db="EMBL/GenBank/DDBJ databases">
        <title>Genome sequencing of the rare red list fungi Antrodiella citrinella (Flaviporus citrinellus).</title>
        <authorList>
            <person name="Buettner E."/>
            <person name="Kellner H."/>
        </authorList>
    </citation>
    <scope>NUCLEOTIDE SEQUENCE [LARGE SCALE GENOMIC DNA]</scope>
    <source>
        <strain evidence="3 4">DSM 108506</strain>
    </source>
</reference>
<evidence type="ECO:0000259" key="2">
    <source>
        <dbReference type="Pfam" id="PF24016"/>
    </source>
</evidence>
<comment type="caution">
    <text evidence="3">The sequence shown here is derived from an EMBL/GenBank/DDBJ whole genome shotgun (WGS) entry which is preliminary data.</text>
</comment>
<evidence type="ECO:0000313" key="4">
    <source>
        <dbReference type="Proteomes" id="UP000308730"/>
    </source>
</evidence>
<keyword evidence="4" id="KW-1185">Reference proteome</keyword>
<dbReference type="Proteomes" id="UP000308730">
    <property type="component" value="Unassembled WGS sequence"/>
</dbReference>
<dbReference type="OrthoDB" id="2593559at2759"/>
<dbReference type="AlphaFoldDB" id="A0A4S4MSJ7"/>
<feature type="region of interest" description="Disordered" evidence="1">
    <location>
        <begin position="1"/>
        <end position="55"/>
    </location>
</feature>
<protein>
    <recommendedName>
        <fullName evidence="2">DUF7330 domain-containing protein</fullName>
    </recommendedName>
</protein>
<evidence type="ECO:0000313" key="3">
    <source>
        <dbReference type="EMBL" id="THH29079.1"/>
    </source>
</evidence>
<name>A0A4S4MSJ7_9APHY</name>
<evidence type="ECO:0000256" key="1">
    <source>
        <dbReference type="SAM" id="MobiDB-lite"/>
    </source>
</evidence>
<dbReference type="InterPro" id="IPR055754">
    <property type="entry name" value="DUF7330"/>
</dbReference>
<accession>A0A4S4MSJ7</accession>
<feature type="domain" description="DUF7330" evidence="2">
    <location>
        <begin position="81"/>
        <end position="261"/>
    </location>
</feature>
<feature type="compositionally biased region" description="Basic and acidic residues" evidence="1">
    <location>
        <begin position="22"/>
        <end position="31"/>
    </location>
</feature>
<gene>
    <name evidence="3" type="ORF">EUX98_g5118</name>
</gene>
<dbReference type="Pfam" id="PF24016">
    <property type="entry name" value="DUF7330"/>
    <property type="match status" value="1"/>
</dbReference>
<proteinExistence type="predicted"/>
<dbReference type="EMBL" id="SGPM01000141">
    <property type="protein sequence ID" value="THH29079.1"/>
    <property type="molecule type" value="Genomic_DNA"/>
</dbReference>
<organism evidence="3 4">
    <name type="scientific">Antrodiella citrinella</name>
    <dbReference type="NCBI Taxonomy" id="2447956"/>
    <lineage>
        <taxon>Eukaryota</taxon>
        <taxon>Fungi</taxon>
        <taxon>Dikarya</taxon>
        <taxon>Basidiomycota</taxon>
        <taxon>Agaricomycotina</taxon>
        <taxon>Agaricomycetes</taxon>
        <taxon>Polyporales</taxon>
        <taxon>Steccherinaceae</taxon>
        <taxon>Antrodiella</taxon>
    </lineage>
</organism>
<sequence length="295" mass="32489">MIIDKNDPSLSAQAEQAPALPIKDRNPESRLEPPQAAEDLPPPYVDHHASSSSHDVVQPYAGSARANSHTQLEKSQEVNQFILETRQASISGSYILNLELPPQPINRDWLSDDLKELIDEKQKPPCVSLFTRQGCINLKLTTAGSTSVVSKARVMAHTRQGKVHVNIHTLHPNKRIYLEASSRQGMMSIFVPPNFVGTLKLETRQGKIKFLPEFERRSRLISAPQNTAIVLFGGAQTASLELDDLTSDCCLVSTRQGSIVVGVSGIDPGDNIDGQGWFQTLKSITASYWGSDVRR</sequence>